<dbReference type="GO" id="GO:0004222">
    <property type="term" value="F:metalloendopeptidase activity"/>
    <property type="evidence" value="ECO:0007669"/>
    <property type="project" value="TreeGrafter"/>
</dbReference>
<dbReference type="FunFam" id="3.30.830.10:FF:000034">
    <property type="entry name" value="presequence protease 1, chloroplastic/mitochondrial"/>
    <property type="match status" value="1"/>
</dbReference>
<dbReference type="Gene3D" id="3.30.830.10">
    <property type="entry name" value="Metalloenzyme, LuxS/M16 peptidase-like"/>
    <property type="match status" value="4"/>
</dbReference>
<dbReference type="GO" id="GO:0016485">
    <property type="term" value="P:protein processing"/>
    <property type="evidence" value="ECO:0007669"/>
    <property type="project" value="TreeGrafter"/>
</dbReference>
<feature type="domain" description="Peptidase M16C associated" evidence="2">
    <location>
        <begin position="462"/>
        <end position="712"/>
    </location>
</feature>
<dbReference type="InterPro" id="IPR007863">
    <property type="entry name" value="Peptidase_M16_C"/>
</dbReference>
<sequence length="973" mass="111417">MKIENVQAYELILRQEIPDIHSTGYLLKHKKSGARVMLLENDDDNKVFNIAFRTPPADSTGVAHILEHSVLCGSKKFPLKDPFVELVKGSLNTFLNAMTYPDKTMYPVASCNDQDFKNLMHVYLDAVFFPNIYDREEIFRQEGWHYELEDTDGPLTLNGVVYNEMKGAFSSPEDVLDREIFNSLFPDTPYGVESGGDPAYIPDLKYSEFLSFHSRYYHPANSYIYLYGKMDMEERLNWMDREYLSKYDAIAVDSQIPRQKPFDQMKELEMEYPISDNETEEDNSYLSYNVVVGDSLDVEMCTAFEVLDYTLLSAPGAPLKQALLDAGIGKDILGSYDDGIYQPFFSIVAKNAKREDKERFLAVIRDTLEDIVKKGIDQKAVAAGIHYMEFRFREADFSSFPKGLMYGIDVFDSWLYDEDKPFDQLMRLKVFDALKEKAGQGYFEELIEKYLIHNPHGSVVVVNPRKGLTAKRDKELEEKLAAYKASLSEEELEKLAADTRHLKEYQSAPEDPEAQKCIPLLKRSDISRETARLYNTEKHIGETLFLHHQVDTNGIGYLDLLFDVNQVPQKLVPYMGILKSVLGYVDTEHYTYAELFNEINARSGGIYFGIQVFGRSQEDQPPLHVMGIKAKALYKDIPFVFEMIREILCTSRLEDDKRLYEIIAKMKSRLQMGLASSGHTTAVNRALSYFSENPYFQEQIGGIEFYRLVEDLERNFQEKKQELKENLKKLIRMVFRQENLMVSYTAEDEGCQCMDGEVTQLKEVLYRDEVETGSLAPDFQVKNEGFMTSGQVQYVAAAGNFAEAGFAYTGALRILKVMLSYEYLWTNIRVKGGAYGCMSGFRRNGDSFLVSYRDPNLKKTLEVFRKTGDFIRSFDADEREMTKYIIGTISELDTPLTPSAKGSMSLNAWVTGITQEDLLKERLEILDAQPEDIRALAEIVDCVMEQNRICVIGSEEKIGQEKEVFGEIKHLIS</sequence>
<evidence type="ECO:0000313" key="3">
    <source>
        <dbReference type="EMBL" id="HJC62491.1"/>
    </source>
</evidence>
<evidence type="ECO:0000256" key="1">
    <source>
        <dbReference type="SAM" id="Coils"/>
    </source>
</evidence>
<dbReference type="InterPro" id="IPR055130">
    <property type="entry name" value="PreP_C"/>
</dbReference>
<accession>A0A9D2PL31</accession>
<organism evidence="3 4">
    <name type="scientific">Candidatus Blautia merdavium</name>
    <dbReference type="NCBI Taxonomy" id="2838494"/>
    <lineage>
        <taxon>Bacteria</taxon>
        <taxon>Bacillati</taxon>
        <taxon>Bacillota</taxon>
        <taxon>Clostridia</taxon>
        <taxon>Lachnospirales</taxon>
        <taxon>Lachnospiraceae</taxon>
        <taxon>Blautia</taxon>
    </lineage>
</organism>
<dbReference type="Proteomes" id="UP000823886">
    <property type="component" value="Unassembled WGS sequence"/>
</dbReference>
<dbReference type="PANTHER" id="PTHR43016">
    <property type="entry name" value="PRESEQUENCE PROTEASE"/>
    <property type="match status" value="1"/>
</dbReference>
<name>A0A9D2PL31_9FIRM</name>
<dbReference type="Pfam" id="PF00675">
    <property type="entry name" value="Peptidase_M16"/>
    <property type="match status" value="1"/>
</dbReference>
<dbReference type="PANTHER" id="PTHR43016:SF13">
    <property type="entry name" value="PRESEQUENCE PROTEASE, MITOCHONDRIAL"/>
    <property type="match status" value="1"/>
</dbReference>
<evidence type="ECO:0000313" key="4">
    <source>
        <dbReference type="Proteomes" id="UP000823886"/>
    </source>
</evidence>
<comment type="caution">
    <text evidence="3">The sequence shown here is derived from an EMBL/GenBank/DDBJ whole genome shotgun (WGS) entry which is preliminary data.</text>
</comment>
<feature type="coiled-coil region" evidence="1">
    <location>
        <begin position="706"/>
        <end position="740"/>
    </location>
</feature>
<keyword evidence="1" id="KW-0175">Coiled coil</keyword>
<dbReference type="GO" id="GO:0046872">
    <property type="term" value="F:metal ion binding"/>
    <property type="evidence" value="ECO:0007669"/>
    <property type="project" value="InterPro"/>
</dbReference>
<dbReference type="EMBL" id="DWVZ01000032">
    <property type="protein sequence ID" value="HJC62491.1"/>
    <property type="molecule type" value="Genomic_DNA"/>
</dbReference>
<dbReference type="InterPro" id="IPR011765">
    <property type="entry name" value="Pept_M16_N"/>
</dbReference>
<dbReference type="Pfam" id="PF05193">
    <property type="entry name" value="Peptidase_M16_C"/>
    <property type="match status" value="1"/>
</dbReference>
<dbReference type="AlphaFoldDB" id="A0A9D2PL31"/>
<dbReference type="InterPro" id="IPR011249">
    <property type="entry name" value="Metalloenz_LuxS/M16"/>
</dbReference>
<dbReference type="Pfam" id="PF22516">
    <property type="entry name" value="PreP_C"/>
    <property type="match status" value="1"/>
</dbReference>
<gene>
    <name evidence="3" type="ORF">H9753_02575</name>
</gene>
<dbReference type="InterPro" id="IPR013578">
    <property type="entry name" value="Peptidase_M16C_assoc"/>
</dbReference>
<reference evidence="3" key="1">
    <citation type="journal article" date="2021" name="PeerJ">
        <title>Extensive microbial diversity within the chicken gut microbiome revealed by metagenomics and culture.</title>
        <authorList>
            <person name="Gilroy R."/>
            <person name="Ravi A."/>
            <person name="Getino M."/>
            <person name="Pursley I."/>
            <person name="Horton D.L."/>
            <person name="Alikhan N.F."/>
            <person name="Baker D."/>
            <person name="Gharbi K."/>
            <person name="Hall N."/>
            <person name="Watson M."/>
            <person name="Adriaenssens E.M."/>
            <person name="Foster-Nyarko E."/>
            <person name="Jarju S."/>
            <person name="Secka A."/>
            <person name="Antonio M."/>
            <person name="Oren A."/>
            <person name="Chaudhuri R.R."/>
            <person name="La Ragione R."/>
            <person name="Hildebrand F."/>
            <person name="Pallen M.J."/>
        </authorList>
    </citation>
    <scope>NUCLEOTIDE SEQUENCE</scope>
    <source>
        <strain evidence="3">ChiBcec2-3848</strain>
    </source>
</reference>
<reference evidence="3" key="2">
    <citation type="submission" date="2021-04" db="EMBL/GenBank/DDBJ databases">
        <authorList>
            <person name="Gilroy R."/>
        </authorList>
    </citation>
    <scope>NUCLEOTIDE SEQUENCE</scope>
    <source>
        <strain evidence="3">ChiBcec2-3848</strain>
    </source>
</reference>
<dbReference type="SUPFAM" id="SSF63411">
    <property type="entry name" value="LuxS/MPP-like metallohydrolase"/>
    <property type="match status" value="4"/>
</dbReference>
<evidence type="ECO:0000259" key="2">
    <source>
        <dbReference type="SMART" id="SM01264"/>
    </source>
</evidence>
<protein>
    <submittedName>
        <fullName evidence="3">Insulinase family protein</fullName>
    </submittedName>
</protein>
<dbReference type="SMART" id="SM01264">
    <property type="entry name" value="M16C_associated"/>
    <property type="match status" value="1"/>
</dbReference>
<dbReference type="Pfam" id="PF08367">
    <property type="entry name" value="M16C_assoc"/>
    <property type="match status" value="1"/>
</dbReference>
<proteinExistence type="predicted"/>